<dbReference type="InterPro" id="IPR051128">
    <property type="entry name" value="EgtD_Methyltrsf_superfamily"/>
</dbReference>
<dbReference type="Pfam" id="PF10017">
    <property type="entry name" value="Methyltransf_33"/>
    <property type="match status" value="1"/>
</dbReference>
<dbReference type="PIRSF" id="PIRSF018005">
    <property type="entry name" value="UCP018005"/>
    <property type="match status" value="1"/>
</dbReference>
<proteinExistence type="predicted"/>
<evidence type="ECO:0000256" key="1">
    <source>
        <dbReference type="ARBA" id="ARBA00022603"/>
    </source>
</evidence>
<reference evidence="4 5" key="1">
    <citation type="submission" date="2021-01" db="EMBL/GenBank/DDBJ databases">
        <title>Genome sequencing of Joostella atrarenae M1-2 (= KCTC 23194).</title>
        <authorList>
            <person name="Zakaria M.R."/>
            <person name="Lam M.Q."/>
            <person name="Chong C.S."/>
        </authorList>
    </citation>
    <scope>NUCLEOTIDE SEQUENCE [LARGE SCALE GENOMIC DNA]</scope>
    <source>
        <strain evidence="4 5">M1-2</strain>
    </source>
</reference>
<dbReference type="Proteomes" id="UP000829517">
    <property type="component" value="Unassembled WGS sequence"/>
</dbReference>
<dbReference type="PANTHER" id="PTHR43397">
    <property type="entry name" value="ERGOTHIONEINE BIOSYNTHESIS PROTEIN 1"/>
    <property type="match status" value="1"/>
</dbReference>
<sequence length="316" mass="36845">MPTFSSIFEKDVYKGLTAYPKNLSSKYFYDEKGDKIFQQIMNMPTYYLTNAEYEIIETYRKELANLFDDENGFDIIELGAGDGKKTKVLLRYLEQNKYNFTYQPIDISKYALRNLKESLGSELPNLKVIPQEGMYFEILNRLSEYKKRKKVILVLGSNIGNLVHEKAIDFLQNIKSSMNEGDLLFMGFDQKKHPQKIINAYSDEEGITEAFNKNLLTRINNELDADFNIDKFLHWETYDPETGTAKSFLVATEDQNVNIKKINLEVSFNAWETLHTEVSQKYDDQIVKWLATKANLKVISQFKDSKCLFKDYLFSI</sequence>
<dbReference type="Gene3D" id="3.40.50.150">
    <property type="entry name" value="Vaccinia Virus protein VP39"/>
    <property type="match status" value="1"/>
</dbReference>
<name>A0ABS9J641_9FLAO</name>
<dbReference type="InterPro" id="IPR019257">
    <property type="entry name" value="MeTrfase_dom"/>
</dbReference>
<keyword evidence="2" id="KW-0808">Transferase</keyword>
<evidence type="ECO:0000313" key="5">
    <source>
        <dbReference type="Proteomes" id="UP000829517"/>
    </source>
</evidence>
<organism evidence="4 5">
    <name type="scientific">Joostella atrarenae</name>
    <dbReference type="NCBI Taxonomy" id="679257"/>
    <lineage>
        <taxon>Bacteria</taxon>
        <taxon>Pseudomonadati</taxon>
        <taxon>Bacteroidota</taxon>
        <taxon>Flavobacteriia</taxon>
        <taxon>Flavobacteriales</taxon>
        <taxon>Flavobacteriaceae</taxon>
        <taxon>Joostella</taxon>
    </lineage>
</organism>
<dbReference type="PANTHER" id="PTHR43397:SF1">
    <property type="entry name" value="ERGOTHIONEINE BIOSYNTHESIS PROTEIN 1"/>
    <property type="match status" value="1"/>
</dbReference>
<dbReference type="EMBL" id="JAETXX010000010">
    <property type="protein sequence ID" value="MCF8715907.1"/>
    <property type="molecule type" value="Genomic_DNA"/>
</dbReference>
<keyword evidence="1" id="KW-0489">Methyltransferase</keyword>
<gene>
    <name evidence="4" type="ORF">JM658_13810</name>
</gene>
<evidence type="ECO:0000259" key="3">
    <source>
        <dbReference type="Pfam" id="PF10017"/>
    </source>
</evidence>
<dbReference type="SUPFAM" id="SSF53335">
    <property type="entry name" value="S-adenosyl-L-methionine-dependent methyltransferases"/>
    <property type="match status" value="1"/>
</dbReference>
<dbReference type="RefSeq" id="WP_236959868.1">
    <property type="nucleotide sequence ID" value="NZ_JAETXX010000010.1"/>
</dbReference>
<dbReference type="InterPro" id="IPR029063">
    <property type="entry name" value="SAM-dependent_MTases_sf"/>
</dbReference>
<accession>A0ABS9J641</accession>
<evidence type="ECO:0000313" key="4">
    <source>
        <dbReference type="EMBL" id="MCF8715907.1"/>
    </source>
</evidence>
<evidence type="ECO:0000256" key="2">
    <source>
        <dbReference type="ARBA" id="ARBA00022679"/>
    </source>
</evidence>
<comment type="caution">
    <text evidence="4">The sequence shown here is derived from an EMBL/GenBank/DDBJ whole genome shotgun (WGS) entry which is preliminary data.</text>
</comment>
<keyword evidence="5" id="KW-1185">Reference proteome</keyword>
<dbReference type="InterPro" id="IPR017804">
    <property type="entry name" value="MeTrfase_EgtD-like"/>
</dbReference>
<protein>
    <submittedName>
        <fullName evidence="4">L-histidine N(Alpha)-methyltransferase</fullName>
    </submittedName>
</protein>
<feature type="domain" description="Histidine-specific methyltransferase SAM-dependent" evidence="3">
    <location>
        <begin position="8"/>
        <end position="314"/>
    </location>
</feature>